<keyword evidence="11" id="KW-1185">Reference proteome</keyword>
<dbReference type="EMBL" id="WNBM01000008">
    <property type="protein sequence ID" value="MTT76470.1"/>
    <property type="molecule type" value="Genomic_DNA"/>
</dbReference>
<keyword evidence="4" id="KW-0564">Palmitate</keyword>
<name>A0A7X2XHD1_9FIRM</name>
<comment type="caution">
    <text evidence="9">The sequence shown here is derived from an EMBL/GenBank/DDBJ whole genome shotgun (WGS) entry which is preliminary data.</text>
</comment>
<evidence type="ECO:0000256" key="8">
    <source>
        <dbReference type="SAM" id="SignalP"/>
    </source>
</evidence>
<dbReference type="PIRSF" id="PIRSF002854">
    <property type="entry name" value="MetQ"/>
    <property type="match status" value="1"/>
</dbReference>
<keyword evidence="2 8" id="KW-0732">Signal</keyword>
<keyword evidence="5 6" id="KW-0449">Lipoprotein</keyword>
<comment type="subcellular location">
    <subcellularLocation>
        <location evidence="1">Membrane</location>
        <topology evidence="1">Lipid-anchor</topology>
    </subcellularLocation>
</comment>
<comment type="similarity">
    <text evidence="6">Belongs to the nlpA lipoprotein family.</text>
</comment>
<dbReference type="AlphaFoldDB" id="A0A7X2XHD1"/>
<evidence type="ECO:0000256" key="7">
    <source>
        <dbReference type="PIRSR" id="PIRSR002854-1"/>
    </source>
</evidence>
<feature type="chain" id="PRO_5039364680" description="Lipoprotein" evidence="8">
    <location>
        <begin position="20"/>
        <end position="273"/>
    </location>
</feature>
<dbReference type="OrthoDB" id="9812878at2"/>
<keyword evidence="3" id="KW-0472">Membrane</keyword>
<evidence type="ECO:0000256" key="5">
    <source>
        <dbReference type="ARBA" id="ARBA00023288"/>
    </source>
</evidence>
<reference evidence="11 12" key="1">
    <citation type="journal article" date="2019" name="Nat. Med.">
        <title>A library of human gut bacterial isolates paired with longitudinal multiomics data enables mechanistic microbiome research.</title>
        <authorList>
            <person name="Poyet M."/>
            <person name="Groussin M."/>
            <person name="Gibbons S.M."/>
            <person name="Avila-Pacheco J."/>
            <person name="Jiang X."/>
            <person name="Kearney S.M."/>
            <person name="Perrotta A.R."/>
            <person name="Berdy B."/>
            <person name="Zhao S."/>
            <person name="Lieberman T.D."/>
            <person name="Swanson P.K."/>
            <person name="Smith M."/>
            <person name="Roesemann S."/>
            <person name="Alexander J.E."/>
            <person name="Rich S.A."/>
            <person name="Livny J."/>
            <person name="Vlamakis H."/>
            <person name="Clish C."/>
            <person name="Bullock K."/>
            <person name="Deik A."/>
            <person name="Scott J."/>
            <person name="Pierce K.A."/>
            <person name="Xavier R.J."/>
            <person name="Alm E.J."/>
        </authorList>
    </citation>
    <scope>NUCLEOTIDE SEQUENCE [LARGE SCALE GENOMIC DNA]</scope>
    <source>
        <strain evidence="9 12">BIOML-A13</strain>
        <strain evidence="10 11">BIOML-A3</strain>
    </source>
</reference>
<sequence length="273" mass="29610">MKKLFLALLAVFSIALVVAGCGGDSKPAANSGDKKVVLKVGATPVPHAEILNLIKPQLAKEGVDLQIIEFSDYVKPNLSLADKELDANFFQHTPYLEKFASERNLPLVAYTKVHIEPMGVYSKKLKDLNNVPSGAKVAIPNDPTNGGRALALLQSAKLLKLRDGVGISGTPGDIVDNPKNLQIVEIEAALLPRSMDDVDLSVINSNFAMEAQLNPVKDSLFTEPKDSPYANILAIRKGDDKRLELQKLDKALTSPEVKKFIEEKYKGAVVPAF</sequence>
<evidence type="ECO:0000256" key="6">
    <source>
        <dbReference type="PIRNR" id="PIRNR002854"/>
    </source>
</evidence>
<dbReference type="RefSeq" id="WP_113078067.1">
    <property type="nucleotide sequence ID" value="NZ_JBGKTA010000001.1"/>
</dbReference>
<dbReference type="GO" id="GO:0016020">
    <property type="term" value="C:membrane"/>
    <property type="evidence" value="ECO:0007669"/>
    <property type="project" value="UniProtKB-SubCell"/>
</dbReference>
<proteinExistence type="inferred from homology"/>
<protein>
    <recommendedName>
        <fullName evidence="6">Lipoprotein</fullName>
    </recommendedName>
</protein>
<evidence type="ECO:0000256" key="3">
    <source>
        <dbReference type="ARBA" id="ARBA00023136"/>
    </source>
</evidence>
<evidence type="ECO:0000313" key="10">
    <source>
        <dbReference type="EMBL" id="MTU04669.1"/>
    </source>
</evidence>
<feature type="lipid moiety-binding region" description="S-diacylglycerol cysteine" evidence="7">
    <location>
        <position position="21"/>
    </location>
</feature>
<dbReference type="Gene3D" id="3.40.190.10">
    <property type="entry name" value="Periplasmic binding protein-like II"/>
    <property type="match status" value="2"/>
</dbReference>
<evidence type="ECO:0000313" key="11">
    <source>
        <dbReference type="Proteomes" id="UP000443070"/>
    </source>
</evidence>
<dbReference type="SUPFAM" id="SSF53850">
    <property type="entry name" value="Periplasmic binding protein-like II"/>
    <property type="match status" value="1"/>
</dbReference>
<evidence type="ECO:0000256" key="4">
    <source>
        <dbReference type="ARBA" id="ARBA00023139"/>
    </source>
</evidence>
<organism evidence="9 12">
    <name type="scientific">Phascolarctobacterium faecium</name>
    <dbReference type="NCBI Taxonomy" id="33025"/>
    <lineage>
        <taxon>Bacteria</taxon>
        <taxon>Bacillati</taxon>
        <taxon>Bacillota</taxon>
        <taxon>Negativicutes</taxon>
        <taxon>Acidaminococcales</taxon>
        <taxon>Acidaminococcaceae</taxon>
        <taxon>Phascolarctobacterium</taxon>
    </lineage>
</organism>
<evidence type="ECO:0000256" key="2">
    <source>
        <dbReference type="ARBA" id="ARBA00022729"/>
    </source>
</evidence>
<evidence type="ECO:0000313" key="12">
    <source>
        <dbReference type="Proteomes" id="UP000484547"/>
    </source>
</evidence>
<dbReference type="PANTHER" id="PTHR30429">
    <property type="entry name" value="D-METHIONINE-BINDING LIPOPROTEIN METQ"/>
    <property type="match status" value="1"/>
</dbReference>
<dbReference type="InterPro" id="IPR004872">
    <property type="entry name" value="Lipoprotein_NlpA"/>
</dbReference>
<feature type="signal peptide" evidence="8">
    <location>
        <begin position="1"/>
        <end position="19"/>
    </location>
</feature>
<dbReference type="CDD" id="cd13597">
    <property type="entry name" value="PBP2_lipoprotein_Tp32"/>
    <property type="match status" value="1"/>
</dbReference>
<dbReference type="Pfam" id="PF03180">
    <property type="entry name" value="Lipoprotein_9"/>
    <property type="match status" value="1"/>
</dbReference>
<dbReference type="Proteomes" id="UP000443070">
    <property type="component" value="Unassembled WGS sequence"/>
</dbReference>
<dbReference type="EMBL" id="WNBW01000010">
    <property type="protein sequence ID" value="MTU04669.1"/>
    <property type="molecule type" value="Genomic_DNA"/>
</dbReference>
<accession>A0A7X2XHD1</accession>
<gene>
    <name evidence="9" type="ORF">GMD11_09350</name>
    <name evidence="10" type="ORF">GMD18_09685</name>
</gene>
<dbReference type="PANTHER" id="PTHR30429:SF0">
    <property type="entry name" value="METHIONINE-BINDING LIPOPROTEIN METQ"/>
    <property type="match status" value="1"/>
</dbReference>
<evidence type="ECO:0000256" key="1">
    <source>
        <dbReference type="ARBA" id="ARBA00004635"/>
    </source>
</evidence>
<dbReference type="PROSITE" id="PS51257">
    <property type="entry name" value="PROKAR_LIPOPROTEIN"/>
    <property type="match status" value="1"/>
</dbReference>
<dbReference type="Proteomes" id="UP000484547">
    <property type="component" value="Unassembled WGS sequence"/>
</dbReference>
<evidence type="ECO:0000313" key="9">
    <source>
        <dbReference type="EMBL" id="MTT76470.1"/>
    </source>
</evidence>